<dbReference type="Pfam" id="PF00672">
    <property type="entry name" value="HAMP"/>
    <property type="match status" value="1"/>
</dbReference>
<keyword evidence="3" id="KW-0597">Phosphoprotein</keyword>
<gene>
    <name evidence="10" type="ORF">EYB31_38545</name>
</gene>
<dbReference type="InterPro" id="IPR003660">
    <property type="entry name" value="HAMP_dom"/>
</dbReference>
<comment type="subcellular location">
    <subcellularLocation>
        <location evidence="1">Cell membrane</location>
        <topology evidence="1">Multi-pass membrane protein</topology>
    </subcellularLocation>
</comment>
<dbReference type="GO" id="GO:0005886">
    <property type="term" value="C:plasma membrane"/>
    <property type="evidence" value="ECO:0007669"/>
    <property type="project" value="UniProtKB-SubCell"/>
</dbReference>
<evidence type="ECO:0000313" key="10">
    <source>
        <dbReference type="EMBL" id="TBL68290.1"/>
    </source>
</evidence>
<evidence type="ECO:0000256" key="2">
    <source>
        <dbReference type="ARBA" id="ARBA00022475"/>
    </source>
</evidence>
<evidence type="ECO:0000256" key="5">
    <source>
        <dbReference type="ARBA" id="ARBA00022777"/>
    </source>
</evidence>
<keyword evidence="5" id="KW-0418">Kinase</keyword>
<dbReference type="PROSITE" id="PS50885">
    <property type="entry name" value="HAMP"/>
    <property type="match status" value="1"/>
</dbReference>
<accession>A0A4Q9DCK7</accession>
<keyword evidence="8" id="KW-1133">Transmembrane helix</keyword>
<dbReference type="SUPFAM" id="SSF158472">
    <property type="entry name" value="HAMP domain-like"/>
    <property type="match status" value="1"/>
</dbReference>
<dbReference type="PANTHER" id="PTHR34220:SF7">
    <property type="entry name" value="SENSOR HISTIDINE KINASE YPDA"/>
    <property type="match status" value="1"/>
</dbReference>
<dbReference type="AlphaFoldDB" id="A0A4Q9DCK7"/>
<evidence type="ECO:0000256" key="8">
    <source>
        <dbReference type="SAM" id="Phobius"/>
    </source>
</evidence>
<dbReference type="InterPro" id="IPR050640">
    <property type="entry name" value="Bact_2-comp_sensor_kinase"/>
</dbReference>
<dbReference type="InterPro" id="IPR036890">
    <property type="entry name" value="HATPase_C_sf"/>
</dbReference>
<dbReference type="OrthoDB" id="759642at2"/>
<keyword evidence="7" id="KW-0175">Coiled coil</keyword>
<dbReference type="GO" id="GO:0000155">
    <property type="term" value="F:phosphorelay sensor kinase activity"/>
    <property type="evidence" value="ECO:0007669"/>
    <property type="project" value="InterPro"/>
</dbReference>
<dbReference type="InterPro" id="IPR003594">
    <property type="entry name" value="HATPase_dom"/>
</dbReference>
<feature type="domain" description="HAMP" evidence="9">
    <location>
        <begin position="303"/>
        <end position="356"/>
    </location>
</feature>
<keyword evidence="4" id="KW-0808">Transferase</keyword>
<evidence type="ECO:0000313" key="11">
    <source>
        <dbReference type="Proteomes" id="UP000293142"/>
    </source>
</evidence>
<comment type="caution">
    <text evidence="10">The sequence shown here is derived from an EMBL/GenBank/DDBJ whole genome shotgun (WGS) entry which is preliminary data.</text>
</comment>
<dbReference type="PANTHER" id="PTHR34220">
    <property type="entry name" value="SENSOR HISTIDINE KINASE YPDA"/>
    <property type="match status" value="1"/>
</dbReference>
<reference evidence="10 11" key="1">
    <citation type="submission" date="2019-02" db="EMBL/GenBank/DDBJ databases">
        <title>Paenibacillus sp. nov., isolated from surface-sterilized tissue of Thalictrum simplex L.</title>
        <authorList>
            <person name="Tuo L."/>
        </authorList>
    </citation>
    <scope>NUCLEOTIDE SEQUENCE [LARGE SCALE GENOMIC DNA]</scope>
    <source>
        <strain evidence="10 11">N2SHLJ1</strain>
    </source>
</reference>
<dbReference type="InterPro" id="IPR010559">
    <property type="entry name" value="Sig_transdc_His_kin_internal"/>
</dbReference>
<name>A0A4Q9DCK7_9BACL</name>
<dbReference type="Gene3D" id="3.30.565.10">
    <property type="entry name" value="Histidine kinase-like ATPase, C-terminal domain"/>
    <property type="match status" value="1"/>
</dbReference>
<proteinExistence type="predicted"/>
<keyword evidence="2" id="KW-1003">Cell membrane</keyword>
<dbReference type="SMART" id="SM00304">
    <property type="entry name" value="HAMP"/>
    <property type="match status" value="1"/>
</dbReference>
<sequence>MTLRWLKSLQNKLLFVLVILILPSSVMLLYYNFNAVGVIRNQVAHSNGNLLNMYMGTVDKELEDVDKYLFNLIAKEPDLLALDVPEQNNPELYNLARIRLNNRLWNDVVYYDNIDMFFIYSAVNGDLVSARSQQLTYPEVERLKSEIQSLFPQNGSPAQERKLWFLYPDSSAASLYRLIRYGNVYIGASMNIQQLMLPFASADLGPEGKFVLADADYRPVVSDPAIQQAGILFHPTEDAYSIIGESNPYMVVGKSSQKGAFSVHALIRDDQIMENIPYLRRIVMLIALGTLVVLPIVYFFLRQTVLVPMKRVVSAMRKIKSGDWEVRMDPQASSTEFSLINETFNTMAAQIKKLKIDVYEEQLQNQKSELKHLQLQINPHFFLNALNIIYHLAQVKNFALIQEMSLSLVHYFRYMFRSNMSFVPIRDELEHTRNYLKIQELRFPGKLTSAIFAEEVLASCLVPPLVCQTFVENAIKHAVSMDSSLHITVEVYADSDDPAIMWIVIGDSGKGFHPDVLSKLQSGADLGGDQGTHIGIWNIKRRLRLLYPEESTAMYFSNADVQGARIQIRLPVVYPETMEAEHNVSSIARG</sequence>
<evidence type="ECO:0000256" key="7">
    <source>
        <dbReference type="SAM" id="Coils"/>
    </source>
</evidence>
<dbReference type="SUPFAM" id="SSF55874">
    <property type="entry name" value="ATPase domain of HSP90 chaperone/DNA topoisomerase II/histidine kinase"/>
    <property type="match status" value="1"/>
</dbReference>
<dbReference type="Pfam" id="PF06580">
    <property type="entry name" value="His_kinase"/>
    <property type="match status" value="1"/>
</dbReference>
<evidence type="ECO:0000256" key="4">
    <source>
        <dbReference type="ARBA" id="ARBA00022679"/>
    </source>
</evidence>
<organism evidence="10 11">
    <name type="scientific">Paenibacillus thalictri</name>
    <dbReference type="NCBI Taxonomy" id="2527873"/>
    <lineage>
        <taxon>Bacteria</taxon>
        <taxon>Bacillati</taxon>
        <taxon>Bacillota</taxon>
        <taxon>Bacilli</taxon>
        <taxon>Bacillales</taxon>
        <taxon>Paenibacillaceae</taxon>
        <taxon>Paenibacillus</taxon>
    </lineage>
</organism>
<evidence type="ECO:0000256" key="6">
    <source>
        <dbReference type="ARBA" id="ARBA00023136"/>
    </source>
</evidence>
<dbReference type="RefSeq" id="WP_131018931.1">
    <property type="nucleotide sequence ID" value="NZ_SIRE01000048.1"/>
</dbReference>
<keyword evidence="11" id="KW-1185">Reference proteome</keyword>
<dbReference type="Pfam" id="PF02518">
    <property type="entry name" value="HATPase_c"/>
    <property type="match status" value="1"/>
</dbReference>
<feature type="coiled-coil region" evidence="7">
    <location>
        <begin position="349"/>
        <end position="376"/>
    </location>
</feature>
<feature type="transmembrane region" description="Helical" evidence="8">
    <location>
        <begin position="282"/>
        <end position="301"/>
    </location>
</feature>
<evidence type="ECO:0000256" key="1">
    <source>
        <dbReference type="ARBA" id="ARBA00004651"/>
    </source>
</evidence>
<dbReference type="CDD" id="cd06225">
    <property type="entry name" value="HAMP"/>
    <property type="match status" value="1"/>
</dbReference>
<dbReference type="Gene3D" id="6.10.340.10">
    <property type="match status" value="1"/>
</dbReference>
<evidence type="ECO:0000259" key="9">
    <source>
        <dbReference type="PROSITE" id="PS50885"/>
    </source>
</evidence>
<protein>
    <submittedName>
        <fullName evidence="10">HAMP domain-containing protein</fullName>
    </submittedName>
</protein>
<feature type="transmembrane region" description="Helical" evidence="8">
    <location>
        <begin position="12"/>
        <end position="33"/>
    </location>
</feature>
<keyword evidence="8" id="KW-0812">Transmembrane</keyword>
<evidence type="ECO:0000256" key="3">
    <source>
        <dbReference type="ARBA" id="ARBA00022553"/>
    </source>
</evidence>
<dbReference type="Proteomes" id="UP000293142">
    <property type="component" value="Unassembled WGS sequence"/>
</dbReference>
<keyword evidence="6 8" id="KW-0472">Membrane</keyword>
<dbReference type="EMBL" id="SIRE01000048">
    <property type="protein sequence ID" value="TBL68290.1"/>
    <property type="molecule type" value="Genomic_DNA"/>
</dbReference>